<dbReference type="AlphaFoldDB" id="A0AAP8MC84"/>
<gene>
    <name evidence="4" type="ORF">C0029_16565</name>
</gene>
<keyword evidence="1" id="KW-0472">Membrane</keyword>
<evidence type="ECO:0000313" key="4">
    <source>
        <dbReference type="EMBL" id="PLW85138.1"/>
    </source>
</evidence>
<accession>A0AAP8MC84</accession>
<organism evidence="4 5">
    <name type="scientific">Halioglobus japonicus</name>
    <dbReference type="NCBI Taxonomy" id="930805"/>
    <lineage>
        <taxon>Bacteria</taxon>
        <taxon>Pseudomonadati</taxon>
        <taxon>Pseudomonadota</taxon>
        <taxon>Gammaproteobacteria</taxon>
        <taxon>Cellvibrionales</taxon>
        <taxon>Halieaceae</taxon>
        <taxon>Halioglobus</taxon>
    </lineage>
</organism>
<proteinExistence type="predicted"/>
<dbReference type="Gene3D" id="2.60.120.1440">
    <property type="match status" value="1"/>
</dbReference>
<dbReference type="InterPro" id="IPR012373">
    <property type="entry name" value="Ferrdict_sens_TM"/>
</dbReference>
<keyword evidence="1" id="KW-1133">Transmembrane helix</keyword>
<keyword evidence="1" id="KW-0812">Transmembrane</keyword>
<dbReference type="InterPro" id="IPR032623">
    <property type="entry name" value="FecR_N"/>
</dbReference>
<dbReference type="Gene3D" id="3.55.50.30">
    <property type="match status" value="1"/>
</dbReference>
<dbReference type="Pfam" id="PF04773">
    <property type="entry name" value="FecR"/>
    <property type="match status" value="1"/>
</dbReference>
<dbReference type="EMBL" id="PKUR01000004">
    <property type="protein sequence ID" value="PLW85138.1"/>
    <property type="molecule type" value="Genomic_DNA"/>
</dbReference>
<evidence type="ECO:0000313" key="5">
    <source>
        <dbReference type="Proteomes" id="UP000235162"/>
    </source>
</evidence>
<dbReference type="InterPro" id="IPR006860">
    <property type="entry name" value="FecR"/>
</dbReference>
<dbReference type="KEGG" id="hja:BST95_02300"/>
<dbReference type="GO" id="GO:0016989">
    <property type="term" value="F:sigma factor antagonist activity"/>
    <property type="evidence" value="ECO:0007669"/>
    <property type="project" value="TreeGrafter"/>
</dbReference>
<feature type="transmembrane region" description="Helical" evidence="1">
    <location>
        <begin position="84"/>
        <end position="102"/>
    </location>
</feature>
<dbReference type="PANTHER" id="PTHR30273:SF2">
    <property type="entry name" value="PROTEIN FECR"/>
    <property type="match status" value="1"/>
</dbReference>
<sequence>MEVEGNGQYEQACDAALGWIARLRSDQASAADRESFALWLGEHTSHRSAMDQMLELWDDLGVLQMLPDATPAELPREAANQNRWYAGAVAVAATVMLAVFLYPQLGSDPVSNEYRTAVGERLIVDLPDDSQVVLNTDSSISVTYSEDQRHIDLRRGEAWFQVTSDKDRPFHVDSGETRVTAVGTAFNVYRLQDGTDITVTEGVVRVSEIVETGAHKPATQMLQVNQQLRTRSDGWLLSPPSDFSTRLAWRQGELVAEEMPLIELVAELERYHDTNYLIADPSIARLTISGVLQLDEPEAILKALEVSLGVQADTLESGTVRLLKADQ</sequence>
<evidence type="ECO:0000256" key="1">
    <source>
        <dbReference type="SAM" id="Phobius"/>
    </source>
</evidence>
<dbReference type="RefSeq" id="WP_084197992.1">
    <property type="nucleotide sequence ID" value="NZ_BMYL01000004.1"/>
</dbReference>
<dbReference type="Pfam" id="PF16220">
    <property type="entry name" value="DUF4880"/>
    <property type="match status" value="1"/>
</dbReference>
<comment type="caution">
    <text evidence="4">The sequence shown here is derived from an EMBL/GenBank/DDBJ whole genome shotgun (WGS) entry which is preliminary data.</text>
</comment>
<evidence type="ECO:0000259" key="3">
    <source>
        <dbReference type="Pfam" id="PF16220"/>
    </source>
</evidence>
<dbReference type="Proteomes" id="UP000235162">
    <property type="component" value="Unassembled WGS sequence"/>
</dbReference>
<dbReference type="PIRSF" id="PIRSF018266">
    <property type="entry name" value="FecR"/>
    <property type="match status" value="1"/>
</dbReference>
<dbReference type="PANTHER" id="PTHR30273">
    <property type="entry name" value="PERIPLASMIC SIGNAL SENSOR AND SIGMA FACTOR ACTIVATOR FECR-RELATED"/>
    <property type="match status" value="1"/>
</dbReference>
<protein>
    <submittedName>
        <fullName evidence="4">FecR family protein</fullName>
    </submittedName>
</protein>
<feature type="domain" description="FecR N-terminal" evidence="3">
    <location>
        <begin position="14"/>
        <end position="55"/>
    </location>
</feature>
<feature type="domain" description="FecR protein" evidence="2">
    <location>
        <begin position="113"/>
        <end position="205"/>
    </location>
</feature>
<evidence type="ECO:0000259" key="2">
    <source>
        <dbReference type="Pfam" id="PF04773"/>
    </source>
</evidence>
<reference evidence="4 5" key="1">
    <citation type="submission" date="2018-01" db="EMBL/GenBank/DDBJ databases">
        <title>The draft genome sequence of Halioglobus japonicus S1-36.</title>
        <authorList>
            <person name="Du Z.-J."/>
            <person name="Shi M.-J."/>
        </authorList>
    </citation>
    <scope>NUCLEOTIDE SEQUENCE [LARGE SCALE GENOMIC DNA]</scope>
    <source>
        <strain evidence="4 5">S1-36</strain>
    </source>
</reference>
<keyword evidence="5" id="KW-1185">Reference proteome</keyword>
<name>A0AAP8MC84_9GAMM</name>